<keyword evidence="4" id="KW-0547">Nucleotide-binding</keyword>
<keyword evidence="7" id="KW-0175">Coiled coil</keyword>
<dbReference type="SMART" id="SM00369">
    <property type="entry name" value="LRR_TYP"/>
    <property type="match status" value="6"/>
</dbReference>
<dbReference type="Pfam" id="PF23247">
    <property type="entry name" value="LRR_RPS2"/>
    <property type="match status" value="1"/>
</dbReference>
<evidence type="ECO:0000256" key="2">
    <source>
        <dbReference type="ARBA" id="ARBA00022614"/>
    </source>
</evidence>
<dbReference type="Pfam" id="PF00560">
    <property type="entry name" value="LRR_1"/>
    <property type="match status" value="1"/>
</dbReference>
<organism evidence="11 12">
    <name type="scientific">Hibiscus sabdariffa</name>
    <name type="common">roselle</name>
    <dbReference type="NCBI Taxonomy" id="183260"/>
    <lineage>
        <taxon>Eukaryota</taxon>
        <taxon>Viridiplantae</taxon>
        <taxon>Streptophyta</taxon>
        <taxon>Embryophyta</taxon>
        <taxon>Tracheophyta</taxon>
        <taxon>Spermatophyta</taxon>
        <taxon>Magnoliopsida</taxon>
        <taxon>eudicotyledons</taxon>
        <taxon>Gunneridae</taxon>
        <taxon>Pentapetalae</taxon>
        <taxon>rosids</taxon>
        <taxon>malvids</taxon>
        <taxon>Malvales</taxon>
        <taxon>Malvaceae</taxon>
        <taxon>Malvoideae</taxon>
        <taxon>Hibiscus</taxon>
    </lineage>
</organism>
<evidence type="ECO:0000256" key="7">
    <source>
        <dbReference type="SAM" id="Coils"/>
    </source>
</evidence>
<dbReference type="Gene3D" id="1.10.8.430">
    <property type="entry name" value="Helical domain of apoptotic protease-activating factors"/>
    <property type="match status" value="1"/>
</dbReference>
<dbReference type="SUPFAM" id="SSF52058">
    <property type="entry name" value="L domain-like"/>
    <property type="match status" value="1"/>
</dbReference>
<comment type="caution">
    <text evidence="11">The sequence shown here is derived from an EMBL/GenBank/DDBJ whole genome shotgun (WGS) entry which is preliminary data.</text>
</comment>
<dbReference type="InterPro" id="IPR002182">
    <property type="entry name" value="NB-ARC"/>
</dbReference>
<feature type="coiled-coil region" evidence="7">
    <location>
        <begin position="22"/>
        <end position="70"/>
    </location>
</feature>
<dbReference type="EMBL" id="JBBPBN010000183">
    <property type="protein sequence ID" value="KAK8973578.1"/>
    <property type="molecule type" value="Genomic_DNA"/>
</dbReference>
<feature type="domain" description="Disease resistance protein winged helix" evidence="10">
    <location>
        <begin position="388"/>
        <end position="458"/>
    </location>
</feature>
<dbReference type="Pfam" id="PF00931">
    <property type="entry name" value="NB-ARC"/>
    <property type="match status" value="1"/>
</dbReference>
<dbReference type="InterPro" id="IPR003591">
    <property type="entry name" value="Leu-rich_rpt_typical-subtyp"/>
</dbReference>
<dbReference type="Gene3D" id="3.80.10.10">
    <property type="entry name" value="Ribonuclease Inhibitor"/>
    <property type="match status" value="2"/>
</dbReference>
<dbReference type="PANTHER" id="PTHR33463:SF187">
    <property type="entry name" value="AND NB-ARC DOMAIN DISEASE RESISTANCE PROTEIN, PUTATIVE-RELATED"/>
    <property type="match status" value="1"/>
</dbReference>
<feature type="domain" description="Disease resistance protein At4g27190-like leucine-rich repeats" evidence="9">
    <location>
        <begin position="794"/>
        <end position="893"/>
    </location>
</feature>
<keyword evidence="6" id="KW-0067">ATP-binding</keyword>
<proteinExistence type="inferred from homology"/>
<dbReference type="Pfam" id="PF23559">
    <property type="entry name" value="WHD_DRP"/>
    <property type="match status" value="1"/>
</dbReference>
<evidence type="ECO:0000259" key="10">
    <source>
        <dbReference type="Pfam" id="PF23559"/>
    </source>
</evidence>
<evidence type="ECO:0000313" key="12">
    <source>
        <dbReference type="Proteomes" id="UP001396334"/>
    </source>
</evidence>
<sequence length="942" mass="106870">MDFILNKIGKYLDKHSSFDQQMTDLKRKLKELNGLMKDTESVMRTELQPRKKLKAEVQIWLENAERINGEVQDLDGRIGESNALTRQFYGEEVLKSIREIYELIIQHGKFHGGLVVDNPQWVGQVLSTTSLSGEAVKACIEDIWQCLMDDEVQKVGVWGMGGVGKTSIMKIINNQLLEETEKFDMVIWITVSKEMTIAKLQKVIASKIGVEFCGDEDETTRAGMLFETLLRKSKFVIILDDLWEKVSLERIGIPEPSVGSKLVLTTRSSDVCRQLGCIVIKVKPLMEEEAWKLFLEKVGHDILNIPGVEPIARSIAKRCAGLPLGVITIASCMKGIDDICEWRNALKELSLRQKSVSGIEDEVFRQLQFSYDRLKDPKLQDCFLSCALYPEDREIEEGRLIQLWIAEGLVEEMDSLQAEFDRGRAIMNRLVSNCLLEVFIERENRRTVKMHDLLRDMALHIAESRFLVKAGTMLEKAPDVQEWSMELEKVSLMNNWKLYIPSEMSPPMCPRLTTLLLSDCKITSTPEGFFEYMDALKILDLSGNPIKSLPQSLSKCPKLTTLLLSDCGINSILEGFFDHIDGLKILDLSENPIKSLPQSLSNLKNLTSLLLADCEDLENVPPLSNLRVLKKLDLQRTNIKKIPQGTENLVSLEHLNIGYFNKITEIPNGILSRLSCLQDLIIGETLINGKEVGGLKKLEILKGRFGDWQNLNMYLQAFHGREEPSQYIIYVGDLKWHAVFVNTRKLIGVSGCNIYAVQTMLPRDIEGFHIGDCHLDCSEGYPLFSRFIIFSLGSFSSLKFLQVSDCRNMKKLFSPSCVPLNLQVLRVNGCKQVEEIIAPEGGMVTMEFRLPQLSLLELWDLPELRSICSVGAVLVCDSLVEIEVLKCPKLKRMCLNLPQLHNVPPSAAVSLSIWIRPKEWWESVEWDGPHPKSLLEPFVRER</sequence>
<dbReference type="PROSITE" id="PS51450">
    <property type="entry name" value="LRR"/>
    <property type="match status" value="2"/>
</dbReference>
<evidence type="ECO:0000313" key="11">
    <source>
        <dbReference type="EMBL" id="KAK8973578.1"/>
    </source>
</evidence>
<dbReference type="InterPro" id="IPR032675">
    <property type="entry name" value="LRR_dom_sf"/>
</dbReference>
<dbReference type="InterPro" id="IPR042197">
    <property type="entry name" value="Apaf_helical"/>
</dbReference>
<keyword evidence="3" id="KW-0677">Repeat</keyword>
<dbReference type="Pfam" id="PF13855">
    <property type="entry name" value="LRR_8"/>
    <property type="match status" value="2"/>
</dbReference>
<evidence type="ECO:0000256" key="4">
    <source>
        <dbReference type="ARBA" id="ARBA00022741"/>
    </source>
</evidence>
<comment type="similarity">
    <text evidence="1">Belongs to the disease resistance NB-LRR family.</text>
</comment>
<reference evidence="11 12" key="1">
    <citation type="journal article" date="2024" name="G3 (Bethesda)">
        <title>Genome assembly of Hibiscus sabdariffa L. provides insights into metabolisms of medicinal natural products.</title>
        <authorList>
            <person name="Kim T."/>
        </authorList>
    </citation>
    <scope>NUCLEOTIDE SEQUENCE [LARGE SCALE GENOMIC DNA]</scope>
    <source>
        <strain evidence="11">TK-2024</strain>
        <tissue evidence="11">Old leaves</tissue>
    </source>
</reference>
<dbReference type="PRINTS" id="PR00364">
    <property type="entry name" value="DISEASERSIST"/>
</dbReference>
<accession>A0ABR2NBY2</accession>
<evidence type="ECO:0000256" key="5">
    <source>
        <dbReference type="ARBA" id="ARBA00022821"/>
    </source>
</evidence>
<evidence type="ECO:0008006" key="13">
    <source>
        <dbReference type="Google" id="ProtNLM"/>
    </source>
</evidence>
<dbReference type="PANTHER" id="PTHR33463">
    <property type="entry name" value="NB-ARC DOMAIN-CONTAINING PROTEIN-RELATED"/>
    <property type="match status" value="1"/>
</dbReference>
<feature type="domain" description="NB-ARC" evidence="8">
    <location>
        <begin position="138"/>
        <end position="300"/>
    </location>
</feature>
<evidence type="ECO:0000256" key="1">
    <source>
        <dbReference type="ARBA" id="ARBA00008894"/>
    </source>
</evidence>
<evidence type="ECO:0000259" key="8">
    <source>
        <dbReference type="Pfam" id="PF00931"/>
    </source>
</evidence>
<dbReference type="InterPro" id="IPR058922">
    <property type="entry name" value="WHD_DRP"/>
</dbReference>
<keyword evidence="5" id="KW-0611">Plant defense</keyword>
<dbReference type="InterPro" id="IPR036388">
    <property type="entry name" value="WH-like_DNA-bd_sf"/>
</dbReference>
<name>A0ABR2NBY2_9ROSI</name>
<keyword evidence="2" id="KW-0433">Leucine-rich repeat</keyword>
<dbReference type="InterPro" id="IPR050905">
    <property type="entry name" value="Plant_NBS-LRR"/>
</dbReference>
<evidence type="ECO:0000259" key="9">
    <source>
        <dbReference type="Pfam" id="PF23247"/>
    </source>
</evidence>
<dbReference type="Proteomes" id="UP001396334">
    <property type="component" value="Unassembled WGS sequence"/>
</dbReference>
<dbReference type="InterPro" id="IPR057135">
    <property type="entry name" value="At4g27190-like_LRR"/>
</dbReference>
<dbReference type="InterPro" id="IPR027417">
    <property type="entry name" value="P-loop_NTPase"/>
</dbReference>
<evidence type="ECO:0000256" key="6">
    <source>
        <dbReference type="ARBA" id="ARBA00022840"/>
    </source>
</evidence>
<protein>
    <recommendedName>
        <fullName evidence="13">NB-ARC domain-containing protein</fullName>
    </recommendedName>
</protein>
<dbReference type="Gene3D" id="1.10.10.10">
    <property type="entry name" value="Winged helix-like DNA-binding domain superfamily/Winged helix DNA-binding domain"/>
    <property type="match status" value="1"/>
</dbReference>
<evidence type="ECO:0000256" key="3">
    <source>
        <dbReference type="ARBA" id="ARBA00022737"/>
    </source>
</evidence>
<keyword evidence="12" id="KW-1185">Reference proteome</keyword>
<dbReference type="InterPro" id="IPR001611">
    <property type="entry name" value="Leu-rich_rpt"/>
</dbReference>
<dbReference type="SUPFAM" id="SSF52540">
    <property type="entry name" value="P-loop containing nucleoside triphosphate hydrolases"/>
    <property type="match status" value="1"/>
</dbReference>
<gene>
    <name evidence="11" type="ORF">V6N11_030768</name>
</gene>
<dbReference type="Gene3D" id="3.40.50.300">
    <property type="entry name" value="P-loop containing nucleotide triphosphate hydrolases"/>
    <property type="match status" value="1"/>
</dbReference>